<proteinExistence type="predicted"/>
<accession>A0A1G1V7K4</accession>
<dbReference type="EMBL" id="MHBZ01000022">
    <property type="protein sequence ID" value="OGY11172.1"/>
    <property type="molecule type" value="Genomic_DNA"/>
</dbReference>
<dbReference type="AlphaFoldDB" id="A0A1G1V7K4"/>
<dbReference type="STRING" id="1797516.A3D26_04750"/>
<gene>
    <name evidence="1" type="ORF">A3D26_04750</name>
</gene>
<evidence type="ECO:0000313" key="2">
    <source>
        <dbReference type="Proteomes" id="UP000178319"/>
    </source>
</evidence>
<protein>
    <submittedName>
        <fullName evidence="1">Uncharacterized protein</fullName>
    </submittedName>
</protein>
<comment type="caution">
    <text evidence="1">The sequence shown here is derived from an EMBL/GenBank/DDBJ whole genome shotgun (WGS) entry which is preliminary data.</text>
</comment>
<evidence type="ECO:0000313" key="1">
    <source>
        <dbReference type="EMBL" id="OGY11172.1"/>
    </source>
</evidence>
<reference evidence="1 2" key="1">
    <citation type="journal article" date="2016" name="Nat. Commun.">
        <title>Thousands of microbial genomes shed light on interconnected biogeochemical processes in an aquifer system.</title>
        <authorList>
            <person name="Anantharaman K."/>
            <person name="Brown C.T."/>
            <person name="Hug L.A."/>
            <person name="Sharon I."/>
            <person name="Castelle C.J."/>
            <person name="Probst A.J."/>
            <person name="Thomas B.C."/>
            <person name="Singh A."/>
            <person name="Wilkins M.J."/>
            <person name="Karaoz U."/>
            <person name="Brodie E.L."/>
            <person name="Williams K.H."/>
            <person name="Hubbard S.S."/>
            <person name="Banfield J.F."/>
        </authorList>
    </citation>
    <scope>NUCLEOTIDE SEQUENCE [LARGE SCALE GENOMIC DNA]</scope>
</reference>
<organism evidence="1 2">
    <name type="scientific">Candidatus Blackburnbacteria bacterium RIFCSPHIGHO2_02_FULL_44_20</name>
    <dbReference type="NCBI Taxonomy" id="1797516"/>
    <lineage>
        <taxon>Bacteria</taxon>
        <taxon>Candidatus Blackburniibacteriota</taxon>
    </lineage>
</organism>
<sequence length="147" mass="16847">MPYQARCLDLRSKTDLSVNAALPQEFVAKWIAYYKTSTENPNRYSAVNPNVASHLIRIDQSYLKWLSTVTPDKIGDLKILLRTSRFPAPYWMYTFRDFMLSEGYDGLICNEASEKTPDKNATAYVFYNLDKIGTYEAWHSEPVASGV</sequence>
<dbReference type="Proteomes" id="UP000178319">
    <property type="component" value="Unassembled WGS sequence"/>
</dbReference>
<name>A0A1G1V7K4_9BACT</name>